<dbReference type="InterPro" id="IPR008921">
    <property type="entry name" value="DNA_pol3_clamp-load_cplx_C"/>
</dbReference>
<comment type="catalytic activity">
    <reaction evidence="7 8">
        <text>DNA(n) + a 2'-deoxyribonucleoside 5'-triphosphate = DNA(n+1) + diphosphate</text>
        <dbReference type="Rhea" id="RHEA:22508"/>
        <dbReference type="Rhea" id="RHEA-COMP:17339"/>
        <dbReference type="Rhea" id="RHEA-COMP:17340"/>
        <dbReference type="ChEBI" id="CHEBI:33019"/>
        <dbReference type="ChEBI" id="CHEBI:61560"/>
        <dbReference type="ChEBI" id="CHEBI:173112"/>
        <dbReference type="EC" id="2.7.7.7"/>
    </reaction>
</comment>
<keyword evidence="5 8" id="KW-0067">ATP-binding</keyword>
<keyword evidence="8" id="KW-0235">DNA replication</keyword>
<dbReference type="HOGENOM" id="CLU_006229_0_1_10"/>
<evidence type="ECO:0000256" key="1">
    <source>
        <dbReference type="ARBA" id="ARBA00006360"/>
    </source>
</evidence>
<dbReference type="Pfam" id="PF13177">
    <property type="entry name" value="DNA_pol3_delta2"/>
    <property type="match status" value="1"/>
</dbReference>
<organism evidence="10 11">
    <name type="scientific">Capnocytophaga ochracea (strain ATCC 27872 / DSM 7271 / CCUG 9716 / JCM 12966 / NCTC 12371 / SS31 / VPI 2845)</name>
    <name type="common">Bacteroides ochraceus</name>
    <dbReference type="NCBI Taxonomy" id="521097"/>
    <lineage>
        <taxon>Bacteria</taxon>
        <taxon>Pseudomonadati</taxon>
        <taxon>Bacteroidota</taxon>
        <taxon>Flavobacteriia</taxon>
        <taxon>Flavobacteriales</taxon>
        <taxon>Flavobacteriaceae</taxon>
        <taxon>Capnocytophaga</taxon>
    </lineage>
</organism>
<evidence type="ECO:0000313" key="11">
    <source>
        <dbReference type="Proteomes" id="UP000006650"/>
    </source>
</evidence>
<dbReference type="NCBIfam" id="TIGR01128">
    <property type="entry name" value="holA"/>
    <property type="match status" value="1"/>
</dbReference>
<keyword evidence="8 10" id="KW-0808">Transferase</keyword>
<proteinExistence type="inferred from homology"/>
<dbReference type="STRING" id="521097.Coch_1879"/>
<dbReference type="AlphaFoldDB" id="C7M8P5"/>
<keyword evidence="4" id="KW-0862">Zinc</keyword>
<feature type="domain" description="AAA+ ATPase" evidence="9">
    <location>
        <begin position="38"/>
        <end position="169"/>
    </location>
</feature>
<evidence type="ECO:0000256" key="5">
    <source>
        <dbReference type="ARBA" id="ARBA00022840"/>
    </source>
</evidence>
<keyword evidence="11" id="KW-1185">Reference proteome</keyword>
<dbReference type="Pfam" id="PF22608">
    <property type="entry name" value="DNAX_ATPase_lid"/>
    <property type="match status" value="1"/>
</dbReference>
<dbReference type="InterPro" id="IPR012763">
    <property type="entry name" value="DNA_pol_III_sug/sutau_N"/>
</dbReference>
<dbReference type="Gene3D" id="1.10.8.60">
    <property type="match status" value="1"/>
</dbReference>
<dbReference type="InterPro" id="IPR027417">
    <property type="entry name" value="P-loop_NTPase"/>
</dbReference>
<evidence type="ECO:0000256" key="6">
    <source>
        <dbReference type="ARBA" id="ARBA00022932"/>
    </source>
</evidence>
<dbReference type="EMBL" id="CP001632">
    <property type="protein sequence ID" value="ACU93424.1"/>
    <property type="molecule type" value="Genomic_DNA"/>
</dbReference>
<dbReference type="EC" id="2.7.7.7" evidence="8"/>
<dbReference type="NCBIfam" id="TIGR02397">
    <property type="entry name" value="dnaX_nterm"/>
    <property type="match status" value="1"/>
</dbReference>
<evidence type="ECO:0000256" key="4">
    <source>
        <dbReference type="ARBA" id="ARBA00022833"/>
    </source>
</evidence>
<dbReference type="GO" id="GO:0003677">
    <property type="term" value="F:DNA binding"/>
    <property type="evidence" value="ECO:0007669"/>
    <property type="project" value="InterPro"/>
</dbReference>
<dbReference type="GO" id="GO:0009360">
    <property type="term" value="C:DNA polymerase III complex"/>
    <property type="evidence" value="ECO:0007669"/>
    <property type="project" value="InterPro"/>
</dbReference>
<dbReference type="InterPro" id="IPR005790">
    <property type="entry name" value="DNA_polIII_delta"/>
</dbReference>
<name>C7M8P5_CAPOD</name>
<evidence type="ECO:0000256" key="7">
    <source>
        <dbReference type="ARBA" id="ARBA00049244"/>
    </source>
</evidence>
<dbReference type="PRINTS" id="PR00300">
    <property type="entry name" value="CLPPROTEASEA"/>
</dbReference>
<dbReference type="SMART" id="SM00382">
    <property type="entry name" value="AAA"/>
    <property type="match status" value="1"/>
</dbReference>
<dbReference type="SUPFAM" id="SSF52540">
    <property type="entry name" value="P-loop containing nucleoside triphosphate hydrolases"/>
    <property type="match status" value="1"/>
</dbReference>
<keyword evidence="2" id="KW-0479">Metal-binding</keyword>
<dbReference type="CDD" id="cd00009">
    <property type="entry name" value="AAA"/>
    <property type="match status" value="1"/>
</dbReference>
<dbReference type="GO" id="GO:0003887">
    <property type="term" value="F:DNA-directed DNA polymerase activity"/>
    <property type="evidence" value="ECO:0007669"/>
    <property type="project" value="UniProtKB-KW"/>
</dbReference>
<dbReference type="Gene3D" id="3.40.50.300">
    <property type="entry name" value="P-loop containing nucleotide triphosphate hydrolases"/>
    <property type="match status" value="1"/>
</dbReference>
<sequence>MNHFIVSARKYRPQSFRDVVGQQAITNTLLNAIENNHLAQALLFTGPRGVGKTTCARILAKKINEQTSGVEDENDFAFNVFELDAASNNSVDDIRKLIEQVRIPPQVGKYKVYIIDEVHMLSTAAFNAFLKTLEEPPKHAIFILATTEKHKIIPTILSRCQIFDFKRITINDIREYLKYIAEQQGIEAEDEALQIIAQKADGAMRDALSIFDRVVSFSGEKITRQATSEILNVLDYEVYFKVTDLILDNKLPELLIAFNDSIAQGFDGNHFIAGLASHFRDLMVCKNPTTISLMEVGEETQKKYAEQSVRATVPFLMEAIAIANDCDLKYRTSKNQRLLVEVALMQLASLTYEGDKKKNDGRFIIPAYVFNGQSHTTEVRINSQTPIVAPPINYTNTTTATLNPNIPIISKTERTEAVSNFSIKSVHLKTEHQRNFKEVVIDPNTLPRESFSEETFNQFWERYIDELLVKGERIQASILKIAILRLEGTTIHLEVSSNTAKNDIVQMEHKLLNYLHKSLQNYDLTIEISVNEEIAKRIVVTPEDKYEKLLEENPILQEFRRAFELNLKG</sequence>
<dbReference type="NCBIfam" id="NF004046">
    <property type="entry name" value="PRK05563.1"/>
    <property type="match status" value="1"/>
</dbReference>
<evidence type="ECO:0000259" key="9">
    <source>
        <dbReference type="SMART" id="SM00382"/>
    </source>
</evidence>
<comment type="subunit">
    <text evidence="8">DNA polymerase III contains a core (composed of alpha, epsilon and theta chains) that associates with a tau subunit. This core dimerizes to form the POLIII' complex. PolIII' associates with the gamma complex (composed of gamma, delta, delta', psi and chi chains) and with the beta chain to form the complete DNA polymerase III complex.</text>
</comment>
<accession>C7M8P5</accession>
<evidence type="ECO:0000256" key="2">
    <source>
        <dbReference type="ARBA" id="ARBA00022723"/>
    </source>
</evidence>
<dbReference type="GO" id="GO:0006261">
    <property type="term" value="P:DNA-templated DNA replication"/>
    <property type="evidence" value="ECO:0007669"/>
    <property type="project" value="TreeGrafter"/>
</dbReference>
<gene>
    <name evidence="8" type="primary">dnaX</name>
    <name evidence="10" type="ordered locus">Coch_1879</name>
</gene>
<keyword evidence="8 10" id="KW-0548">Nucleotidyltransferase</keyword>
<dbReference type="Proteomes" id="UP000006650">
    <property type="component" value="Chromosome"/>
</dbReference>
<dbReference type="CDD" id="cd18137">
    <property type="entry name" value="HLD_clamp_pol_III_gamma_tau"/>
    <property type="match status" value="1"/>
</dbReference>
<dbReference type="PANTHER" id="PTHR11669:SF0">
    <property type="entry name" value="PROTEIN STICHEL-LIKE 2"/>
    <property type="match status" value="1"/>
</dbReference>
<keyword evidence="3 8" id="KW-0547">Nucleotide-binding</keyword>
<reference evidence="10 11" key="1">
    <citation type="journal article" date="2009" name="Stand. Genomic Sci.">
        <title>Complete genome sequence of Capnocytophaga ochracea type strain (VPI 2845).</title>
        <authorList>
            <person name="Mavrommatis K."/>
            <person name="Gronow S."/>
            <person name="Saunders E."/>
            <person name="Land M."/>
            <person name="Lapidus A."/>
            <person name="Copeland A."/>
            <person name="Glavina Del Rio T."/>
            <person name="Nolan M."/>
            <person name="Lucas S."/>
            <person name="Chen F."/>
            <person name="Tice H."/>
            <person name="Cheng J.F."/>
            <person name="Bruce D."/>
            <person name="Goodwin L."/>
            <person name="Pitluck S."/>
            <person name="Pati A."/>
            <person name="Ivanova N."/>
            <person name="Chen A."/>
            <person name="Palaniappan K."/>
            <person name="Chain P."/>
            <person name="Hauser L."/>
            <person name="Chang Y.J."/>
            <person name="Jeffries C.D."/>
            <person name="Brettin T."/>
            <person name="Detter J.C."/>
            <person name="Han C."/>
            <person name="Bristow J."/>
            <person name="Goker M."/>
            <person name="Rohde M."/>
            <person name="Eisen J.A."/>
            <person name="Markowitz V."/>
            <person name="Kyrpides N.C."/>
            <person name="Klenk H.P."/>
            <person name="Hugenholtz P."/>
        </authorList>
    </citation>
    <scope>NUCLEOTIDE SEQUENCE [LARGE SCALE GENOMIC DNA]</scope>
    <source>
        <strain evidence="11">ATCC 27872 / DSM 7271 / JCM 12966 / VPI 2845</strain>
    </source>
</reference>
<dbReference type="eggNOG" id="COG2812">
    <property type="taxonomic scope" value="Bacteria"/>
</dbReference>
<protein>
    <recommendedName>
        <fullName evidence="8">DNA polymerase III subunit gamma/tau</fullName>
        <ecNumber evidence="8">2.7.7.7</ecNumber>
    </recommendedName>
</protein>
<comment type="similarity">
    <text evidence="1 8">Belongs to the DnaX/STICHEL family.</text>
</comment>
<dbReference type="InterPro" id="IPR045085">
    <property type="entry name" value="HLD_clamp_pol_III_gamma_tau"/>
</dbReference>
<dbReference type="InterPro" id="IPR001270">
    <property type="entry name" value="ClpA/B"/>
</dbReference>
<dbReference type="SUPFAM" id="SSF48019">
    <property type="entry name" value="post-AAA+ oligomerization domain-like"/>
    <property type="match status" value="1"/>
</dbReference>
<dbReference type="KEGG" id="coc:Coch_1879"/>
<dbReference type="InterPro" id="IPR003593">
    <property type="entry name" value="AAA+_ATPase"/>
</dbReference>
<dbReference type="Gene3D" id="1.20.272.10">
    <property type="match status" value="1"/>
</dbReference>
<evidence type="ECO:0000313" key="10">
    <source>
        <dbReference type="EMBL" id="ACU93424.1"/>
    </source>
</evidence>
<evidence type="ECO:0000256" key="3">
    <source>
        <dbReference type="ARBA" id="ARBA00022741"/>
    </source>
</evidence>
<comment type="function">
    <text evidence="8">DNA polymerase III is a complex, multichain enzyme responsible for most of the replicative synthesis in bacteria. This DNA polymerase also exhibits 3' to 5' exonuclease activity.</text>
</comment>
<dbReference type="GO" id="GO:0046872">
    <property type="term" value="F:metal ion binding"/>
    <property type="evidence" value="ECO:0007669"/>
    <property type="project" value="UniProtKB-KW"/>
</dbReference>
<evidence type="ECO:0000256" key="8">
    <source>
        <dbReference type="RuleBase" id="RU364063"/>
    </source>
</evidence>
<dbReference type="PANTHER" id="PTHR11669">
    <property type="entry name" value="REPLICATION FACTOR C / DNA POLYMERASE III GAMMA-TAU SUBUNIT"/>
    <property type="match status" value="1"/>
</dbReference>
<dbReference type="FunFam" id="1.10.8.60:FF:000013">
    <property type="entry name" value="DNA polymerase III subunit gamma/tau"/>
    <property type="match status" value="1"/>
</dbReference>
<dbReference type="InterPro" id="IPR050238">
    <property type="entry name" value="DNA_Rep/Repair_Clamp_Loader"/>
</dbReference>
<keyword evidence="6 8" id="KW-0239">DNA-directed DNA polymerase</keyword>
<dbReference type="GO" id="GO:0005524">
    <property type="term" value="F:ATP binding"/>
    <property type="evidence" value="ECO:0007669"/>
    <property type="project" value="UniProtKB-KW"/>
</dbReference>